<accession>A0A834N627</accession>
<name>A0A834N627_VESGE</name>
<keyword evidence="2" id="KW-1185">Reference proteome</keyword>
<protein>
    <submittedName>
        <fullName evidence="1">Uncharacterized protein</fullName>
    </submittedName>
</protein>
<comment type="caution">
    <text evidence="1">The sequence shown here is derived from an EMBL/GenBank/DDBJ whole genome shotgun (WGS) entry which is preliminary data.</text>
</comment>
<gene>
    <name evidence="1" type="ORF">HZH68_008814</name>
</gene>
<dbReference type="Proteomes" id="UP000617340">
    <property type="component" value="Unassembled WGS sequence"/>
</dbReference>
<evidence type="ECO:0000313" key="1">
    <source>
        <dbReference type="EMBL" id="KAF7397592.1"/>
    </source>
</evidence>
<dbReference type="EMBL" id="JACSDZ010000008">
    <property type="protein sequence ID" value="KAF7397592.1"/>
    <property type="molecule type" value="Genomic_DNA"/>
</dbReference>
<sequence>MENSPNRESSIGFKCKCREVALLTNLPLCALANCFSLSLSDAKARREKGRRHVTEGRARIVYVSVPGQERVFKGFPTAKKKERE</sequence>
<organism evidence="1 2">
    <name type="scientific">Vespula germanica</name>
    <name type="common">German yellow jacket</name>
    <name type="synonym">Paravespula germanica</name>
    <dbReference type="NCBI Taxonomy" id="30212"/>
    <lineage>
        <taxon>Eukaryota</taxon>
        <taxon>Metazoa</taxon>
        <taxon>Ecdysozoa</taxon>
        <taxon>Arthropoda</taxon>
        <taxon>Hexapoda</taxon>
        <taxon>Insecta</taxon>
        <taxon>Pterygota</taxon>
        <taxon>Neoptera</taxon>
        <taxon>Endopterygota</taxon>
        <taxon>Hymenoptera</taxon>
        <taxon>Apocrita</taxon>
        <taxon>Aculeata</taxon>
        <taxon>Vespoidea</taxon>
        <taxon>Vespidae</taxon>
        <taxon>Vespinae</taxon>
        <taxon>Vespula</taxon>
    </lineage>
</organism>
<evidence type="ECO:0000313" key="2">
    <source>
        <dbReference type="Proteomes" id="UP000617340"/>
    </source>
</evidence>
<proteinExistence type="predicted"/>
<reference evidence="1" key="1">
    <citation type="journal article" date="2020" name="G3 (Bethesda)">
        <title>High-Quality Assemblies for Three Invasive Social Wasps from the &lt;i&gt;Vespula&lt;/i&gt; Genus.</title>
        <authorList>
            <person name="Harrop T.W.R."/>
            <person name="Guhlin J."/>
            <person name="McLaughlin G.M."/>
            <person name="Permina E."/>
            <person name="Stockwell P."/>
            <person name="Gilligan J."/>
            <person name="Le Lec M.F."/>
            <person name="Gruber M.A.M."/>
            <person name="Quinn O."/>
            <person name="Lovegrove M."/>
            <person name="Duncan E.J."/>
            <person name="Remnant E.J."/>
            <person name="Van Eeckhoven J."/>
            <person name="Graham B."/>
            <person name="Knapp R.A."/>
            <person name="Langford K.W."/>
            <person name="Kronenberg Z."/>
            <person name="Press M.O."/>
            <person name="Eacker S.M."/>
            <person name="Wilson-Rankin E.E."/>
            <person name="Purcell J."/>
            <person name="Lester P.J."/>
            <person name="Dearden P.K."/>
        </authorList>
    </citation>
    <scope>NUCLEOTIDE SEQUENCE</scope>
    <source>
        <strain evidence="1">Linc-1</strain>
    </source>
</reference>
<dbReference type="AlphaFoldDB" id="A0A834N627"/>